<sequence length="267" mass="28925">MTDQDVLLTASSRDHLLVHLCYGIYLSPGPATFVRKGVEQEEASEQAENFSDSDNENEPVESMDIILYSELAAGSTGIVHIGEMEVEPFGPTVKVAVKLAFSKEHKSALEREHRLYAHMNSNGVSGIPQSLGLFVGTDCDGGAEAPYALVMTYAGVTLFGQKEEILPTIKASLVSTLKSIHKAGVLHGDIRLANFCTTTAGEAFIVDFSHAGKSTSKTARAREVAELCHILGVKVNTPRKKPVPENTVEDETGLRRSSRIKILKEKT</sequence>
<reference evidence="4" key="2">
    <citation type="submission" date="2015-01" db="EMBL/GenBank/DDBJ databases">
        <title>Evolutionary Origins and Diversification of the Mycorrhizal Mutualists.</title>
        <authorList>
            <consortium name="DOE Joint Genome Institute"/>
            <consortium name="Mycorrhizal Genomics Consortium"/>
            <person name="Kohler A."/>
            <person name="Kuo A."/>
            <person name="Nagy L.G."/>
            <person name="Floudas D."/>
            <person name="Copeland A."/>
            <person name="Barry K.W."/>
            <person name="Cichocki N."/>
            <person name="Veneault-Fourrey C."/>
            <person name="LaButti K."/>
            <person name="Lindquist E.A."/>
            <person name="Lipzen A."/>
            <person name="Lundell T."/>
            <person name="Morin E."/>
            <person name="Murat C."/>
            <person name="Riley R."/>
            <person name="Ohm R."/>
            <person name="Sun H."/>
            <person name="Tunlid A."/>
            <person name="Henrissat B."/>
            <person name="Grigoriev I.V."/>
            <person name="Hibbett D.S."/>
            <person name="Martin F."/>
        </authorList>
    </citation>
    <scope>NUCLEOTIDE SEQUENCE [LARGE SCALE GENOMIC DNA]</scope>
    <source>
        <strain evidence="4">F 1598</strain>
    </source>
</reference>
<dbReference type="GO" id="GO:0004672">
    <property type="term" value="F:protein kinase activity"/>
    <property type="evidence" value="ECO:0007669"/>
    <property type="project" value="InterPro"/>
</dbReference>
<dbReference type="HOGENOM" id="CLU_1044103_0_0_1"/>
<protein>
    <recommendedName>
        <fullName evidence="2">Protein kinase domain-containing protein</fullName>
    </recommendedName>
</protein>
<dbReference type="InterPro" id="IPR000719">
    <property type="entry name" value="Prot_kinase_dom"/>
</dbReference>
<gene>
    <name evidence="3" type="ORF">PILCRDRAFT_830104</name>
</gene>
<organism evidence="3 4">
    <name type="scientific">Piloderma croceum (strain F 1598)</name>
    <dbReference type="NCBI Taxonomy" id="765440"/>
    <lineage>
        <taxon>Eukaryota</taxon>
        <taxon>Fungi</taxon>
        <taxon>Dikarya</taxon>
        <taxon>Basidiomycota</taxon>
        <taxon>Agaricomycotina</taxon>
        <taxon>Agaricomycetes</taxon>
        <taxon>Agaricomycetidae</taxon>
        <taxon>Atheliales</taxon>
        <taxon>Atheliaceae</taxon>
        <taxon>Piloderma</taxon>
    </lineage>
</organism>
<evidence type="ECO:0000259" key="2">
    <source>
        <dbReference type="PROSITE" id="PS50011"/>
    </source>
</evidence>
<dbReference type="EMBL" id="KN833200">
    <property type="protein sequence ID" value="KIM71847.1"/>
    <property type="molecule type" value="Genomic_DNA"/>
</dbReference>
<evidence type="ECO:0000313" key="3">
    <source>
        <dbReference type="EMBL" id="KIM71847.1"/>
    </source>
</evidence>
<feature type="domain" description="Protein kinase" evidence="2">
    <location>
        <begin position="65"/>
        <end position="267"/>
    </location>
</feature>
<dbReference type="GO" id="GO:0005524">
    <property type="term" value="F:ATP binding"/>
    <property type="evidence" value="ECO:0007669"/>
    <property type="project" value="InterPro"/>
</dbReference>
<dbReference type="Proteomes" id="UP000054166">
    <property type="component" value="Unassembled WGS sequence"/>
</dbReference>
<evidence type="ECO:0000256" key="1">
    <source>
        <dbReference type="SAM" id="MobiDB-lite"/>
    </source>
</evidence>
<accession>A0A0C3B3I3</accession>
<proteinExistence type="predicted"/>
<dbReference type="PANTHER" id="PTHR37171:SF1">
    <property type="entry name" value="SERINE_THREONINE-PROTEIN KINASE YRZF-RELATED"/>
    <property type="match status" value="1"/>
</dbReference>
<dbReference type="Gene3D" id="1.10.510.10">
    <property type="entry name" value="Transferase(Phosphotransferase) domain 1"/>
    <property type="match status" value="1"/>
</dbReference>
<dbReference type="InParanoid" id="A0A0C3B3I3"/>
<name>A0A0C3B3I3_PILCF</name>
<feature type="compositionally biased region" description="Acidic residues" evidence="1">
    <location>
        <begin position="40"/>
        <end position="57"/>
    </location>
</feature>
<dbReference type="InterPro" id="IPR011009">
    <property type="entry name" value="Kinase-like_dom_sf"/>
</dbReference>
<dbReference type="PROSITE" id="PS50011">
    <property type="entry name" value="PROTEIN_KINASE_DOM"/>
    <property type="match status" value="1"/>
</dbReference>
<keyword evidence="4" id="KW-1185">Reference proteome</keyword>
<dbReference type="OrthoDB" id="2521594at2759"/>
<feature type="non-terminal residue" evidence="3">
    <location>
        <position position="267"/>
    </location>
</feature>
<dbReference type="AlphaFoldDB" id="A0A0C3B3I3"/>
<dbReference type="PANTHER" id="PTHR37171">
    <property type="entry name" value="SERINE/THREONINE-PROTEIN KINASE YRZF-RELATED"/>
    <property type="match status" value="1"/>
</dbReference>
<dbReference type="SUPFAM" id="SSF56112">
    <property type="entry name" value="Protein kinase-like (PK-like)"/>
    <property type="match status" value="1"/>
</dbReference>
<feature type="region of interest" description="Disordered" evidence="1">
    <location>
        <begin position="37"/>
        <end position="57"/>
    </location>
</feature>
<reference evidence="3 4" key="1">
    <citation type="submission" date="2014-04" db="EMBL/GenBank/DDBJ databases">
        <authorList>
            <consortium name="DOE Joint Genome Institute"/>
            <person name="Kuo A."/>
            <person name="Tarkka M."/>
            <person name="Buscot F."/>
            <person name="Kohler A."/>
            <person name="Nagy L.G."/>
            <person name="Floudas D."/>
            <person name="Copeland A."/>
            <person name="Barry K.W."/>
            <person name="Cichocki N."/>
            <person name="Veneault-Fourrey C."/>
            <person name="LaButti K."/>
            <person name="Lindquist E.A."/>
            <person name="Lipzen A."/>
            <person name="Lundell T."/>
            <person name="Morin E."/>
            <person name="Murat C."/>
            <person name="Sun H."/>
            <person name="Tunlid A."/>
            <person name="Henrissat B."/>
            <person name="Grigoriev I.V."/>
            <person name="Hibbett D.S."/>
            <person name="Martin F."/>
            <person name="Nordberg H.P."/>
            <person name="Cantor M.N."/>
            <person name="Hua S.X."/>
        </authorList>
    </citation>
    <scope>NUCLEOTIDE SEQUENCE [LARGE SCALE GENOMIC DNA]</scope>
    <source>
        <strain evidence="3 4">F 1598</strain>
    </source>
</reference>
<evidence type="ECO:0000313" key="4">
    <source>
        <dbReference type="Proteomes" id="UP000054166"/>
    </source>
</evidence>
<dbReference type="InterPro" id="IPR052396">
    <property type="entry name" value="Meiotic_Drive_Suppr_Kinase"/>
</dbReference>